<reference evidence="3 4" key="1">
    <citation type="submission" date="2017-01" db="EMBL/GenBank/DDBJ databases">
        <authorList>
            <person name="Mah S.A."/>
            <person name="Swanson W.J."/>
            <person name="Moy G.W."/>
            <person name="Vacquier V.D."/>
        </authorList>
    </citation>
    <scope>NUCLEOTIDE SEQUENCE [LARGE SCALE GENOMIC DNA]</scope>
    <source>
        <strain evidence="3 4">GSMNP</strain>
    </source>
</reference>
<evidence type="ECO:0000313" key="3">
    <source>
        <dbReference type="EMBL" id="OMJ24294.1"/>
    </source>
</evidence>
<feature type="domain" description="Amidase" evidence="2">
    <location>
        <begin position="53"/>
        <end position="254"/>
    </location>
</feature>
<proteinExistence type="inferred from homology"/>
<gene>
    <name evidence="3" type="ORF">AYI70_g1688</name>
</gene>
<comment type="similarity">
    <text evidence="1">Belongs to the amidase family.</text>
</comment>
<dbReference type="PROSITE" id="PS00571">
    <property type="entry name" value="AMIDASES"/>
    <property type="match status" value="1"/>
</dbReference>
<keyword evidence="3" id="KW-0808">Transferase</keyword>
<dbReference type="GO" id="GO:0030956">
    <property type="term" value="C:glutamyl-tRNA(Gln) amidotransferase complex"/>
    <property type="evidence" value="ECO:0007669"/>
    <property type="project" value="TreeGrafter"/>
</dbReference>
<dbReference type="GO" id="GO:0016740">
    <property type="term" value="F:transferase activity"/>
    <property type="evidence" value="ECO:0007669"/>
    <property type="project" value="UniProtKB-KW"/>
</dbReference>
<dbReference type="InterPro" id="IPR036928">
    <property type="entry name" value="AS_sf"/>
</dbReference>
<dbReference type="Pfam" id="PF01425">
    <property type="entry name" value="Amidase"/>
    <property type="match status" value="1"/>
</dbReference>
<dbReference type="InterPro" id="IPR023631">
    <property type="entry name" value="Amidase_dom"/>
</dbReference>
<name>A0A1R1YBN0_9FUNG</name>
<dbReference type="PANTHER" id="PTHR11895">
    <property type="entry name" value="TRANSAMIDASE"/>
    <property type="match status" value="1"/>
</dbReference>
<keyword evidence="4" id="KW-1185">Reference proteome</keyword>
<dbReference type="GO" id="GO:0005739">
    <property type="term" value="C:mitochondrion"/>
    <property type="evidence" value="ECO:0007669"/>
    <property type="project" value="TreeGrafter"/>
</dbReference>
<dbReference type="GO" id="GO:0070681">
    <property type="term" value="P:glutaminyl-tRNAGln biosynthesis via transamidation"/>
    <property type="evidence" value="ECO:0007669"/>
    <property type="project" value="TreeGrafter"/>
</dbReference>
<evidence type="ECO:0000259" key="2">
    <source>
        <dbReference type="Pfam" id="PF01425"/>
    </source>
</evidence>
<evidence type="ECO:0000313" key="4">
    <source>
        <dbReference type="Proteomes" id="UP000187283"/>
    </source>
</evidence>
<dbReference type="InterPro" id="IPR020556">
    <property type="entry name" value="Amidase_CS"/>
</dbReference>
<dbReference type="InterPro" id="IPR000120">
    <property type="entry name" value="Amidase"/>
</dbReference>
<protein>
    <submittedName>
        <fullName evidence="3">Glutamyl-tRNA(Gln) amidotransferase subunit A, mitochondrial</fullName>
    </submittedName>
</protein>
<dbReference type="SUPFAM" id="SSF75304">
    <property type="entry name" value="Amidase signature (AS) enzymes"/>
    <property type="match status" value="1"/>
</dbReference>
<dbReference type="EMBL" id="LSSN01000373">
    <property type="protein sequence ID" value="OMJ24294.1"/>
    <property type="molecule type" value="Genomic_DNA"/>
</dbReference>
<dbReference type="Gene3D" id="3.90.1300.10">
    <property type="entry name" value="Amidase signature (AS) domain"/>
    <property type="match status" value="1"/>
</dbReference>
<dbReference type="OrthoDB" id="421993at2759"/>
<comment type="caution">
    <text evidence="3">The sequence shown here is derived from an EMBL/GenBank/DDBJ whole genome shotgun (WGS) entry which is preliminary data.</text>
</comment>
<sequence length="258" mass="27657">MLKIKNINSKLKPESSGLQIRKLIIRKLTSSSKTGIDAISFPRGPKVSYEDYLTKLYHFINKKNDKLNCLIHLRHKEEVIKRYKNGSISSKNNQNIEPPLVLCVKDNISVQGSPNSCSSNSLYSYEAPYNATCVDLLEADGNLIIGKTNLDEFGMGSTTTNSAFGSTINTFRTSEGNLSSGGSSGGSAVAVAARFCNASLGSDTGGSIRLPASWCGVVGFKPSYGQISRHGLVAYANSLDTVGILSESASVAKRVYGK</sequence>
<dbReference type="GO" id="GO:0050567">
    <property type="term" value="F:glutaminyl-tRNA synthase (glutamine-hydrolyzing) activity"/>
    <property type="evidence" value="ECO:0007669"/>
    <property type="project" value="TreeGrafter"/>
</dbReference>
<evidence type="ECO:0000256" key="1">
    <source>
        <dbReference type="ARBA" id="ARBA00009199"/>
    </source>
</evidence>
<dbReference type="Proteomes" id="UP000187283">
    <property type="component" value="Unassembled WGS sequence"/>
</dbReference>
<accession>A0A1R1YBN0</accession>
<organism evidence="3 4">
    <name type="scientific">Smittium culicis</name>
    <dbReference type="NCBI Taxonomy" id="133412"/>
    <lineage>
        <taxon>Eukaryota</taxon>
        <taxon>Fungi</taxon>
        <taxon>Fungi incertae sedis</taxon>
        <taxon>Zoopagomycota</taxon>
        <taxon>Kickxellomycotina</taxon>
        <taxon>Harpellomycetes</taxon>
        <taxon>Harpellales</taxon>
        <taxon>Legeriomycetaceae</taxon>
        <taxon>Smittium</taxon>
    </lineage>
</organism>
<dbReference type="AlphaFoldDB" id="A0A1R1YBN0"/>
<dbReference type="GO" id="GO:0032543">
    <property type="term" value="P:mitochondrial translation"/>
    <property type="evidence" value="ECO:0007669"/>
    <property type="project" value="TreeGrafter"/>
</dbReference>
<dbReference type="PANTHER" id="PTHR11895:SF7">
    <property type="entry name" value="GLUTAMYL-TRNA(GLN) AMIDOTRANSFERASE SUBUNIT A, MITOCHONDRIAL"/>
    <property type="match status" value="1"/>
</dbReference>
<dbReference type="STRING" id="133412.A0A1R1YBN0"/>